<dbReference type="PANTHER" id="PTHR34298">
    <property type="entry name" value="SEGREGATION AND CONDENSATION PROTEIN B"/>
    <property type="match status" value="1"/>
</dbReference>
<proteinExistence type="predicted"/>
<dbReference type="KEGG" id="rter:IDM49_07845"/>
<keyword evidence="4" id="KW-0131">Cell cycle</keyword>
<dbReference type="AlphaFoldDB" id="A0A7H2BBW4"/>
<evidence type="ECO:0000313" key="7">
    <source>
        <dbReference type="Proteomes" id="UP000516404"/>
    </source>
</evidence>
<keyword evidence="2" id="KW-0132">Cell division</keyword>
<accession>A0A7H2BBW4</accession>
<dbReference type="InterPro" id="IPR036390">
    <property type="entry name" value="WH_DNA-bd_sf"/>
</dbReference>
<feature type="compositionally biased region" description="Acidic residues" evidence="5">
    <location>
        <begin position="25"/>
        <end position="51"/>
    </location>
</feature>
<dbReference type="Gene3D" id="1.10.10.10">
    <property type="entry name" value="Winged helix-like DNA-binding domain superfamily/Winged helix DNA-binding domain"/>
    <property type="match status" value="2"/>
</dbReference>
<evidence type="ECO:0000256" key="5">
    <source>
        <dbReference type="SAM" id="MobiDB-lite"/>
    </source>
</evidence>
<feature type="region of interest" description="Disordered" evidence="5">
    <location>
        <begin position="1"/>
        <end position="72"/>
    </location>
</feature>
<gene>
    <name evidence="6" type="ORF">IDM49_07845</name>
</gene>
<dbReference type="PANTHER" id="PTHR34298:SF2">
    <property type="entry name" value="SEGREGATION AND CONDENSATION PROTEIN B"/>
    <property type="match status" value="1"/>
</dbReference>
<dbReference type="InterPro" id="IPR036388">
    <property type="entry name" value="WH-like_DNA-bd_sf"/>
</dbReference>
<dbReference type="Pfam" id="PF04079">
    <property type="entry name" value="SMC_ScpB"/>
    <property type="match status" value="1"/>
</dbReference>
<evidence type="ECO:0000256" key="3">
    <source>
        <dbReference type="ARBA" id="ARBA00022829"/>
    </source>
</evidence>
<dbReference type="EMBL" id="CP061539">
    <property type="protein sequence ID" value="QNV37160.1"/>
    <property type="molecule type" value="Genomic_DNA"/>
</dbReference>
<evidence type="ECO:0000256" key="4">
    <source>
        <dbReference type="ARBA" id="ARBA00023306"/>
    </source>
</evidence>
<dbReference type="GeneID" id="96624150"/>
<keyword evidence="1" id="KW-0963">Cytoplasm</keyword>
<name>A0A7H2BBW4_9MICC</name>
<keyword evidence="3" id="KW-0159">Chromosome partition</keyword>
<evidence type="ECO:0000256" key="2">
    <source>
        <dbReference type="ARBA" id="ARBA00022618"/>
    </source>
</evidence>
<evidence type="ECO:0000256" key="1">
    <source>
        <dbReference type="ARBA" id="ARBA00022490"/>
    </source>
</evidence>
<feature type="compositionally biased region" description="Polar residues" evidence="5">
    <location>
        <begin position="62"/>
        <end position="72"/>
    </location>
</feature>
<dbReference type="RefSeq" id="WP_190724105.1">
    <property type="nucleotide sequence ID" value="NZ_CP061539.1"/>
</dbReference>
<keyword evidence="7" id="KW-1185">Reference proteome</keyword>
<organism evidence="6 7">
    <name type="scientific">Rothia terrae</name>
    <dbReference type="NCBI Taxonomy" id="396015"/>
    <lineage>
        <taxon>Bacteria</taxon>
        <taxon>Bacillati</taxon>
        <taxon>Actinomycetota</taxon>
        <taxon>Actinomycetes</taxon>
        <taxon>Micrococcales</taxon>
        <taxon>Micrococcaceae</taxon>
        <taxon>Rothia</taxon>
    </lineage>
</organism>
<dbReference type="Proteomes" id="UP000516404">
    <property type="component" value="Chromosome"/>
</dbReference>
<evidence type="ECO:0000313" key="6">
    <source>
        <dbReference type="EMBL" id="QNV37160.1"/>
    </source>
</evidence>
<sequence>MSIYPGQEFNRDDESIVNLGYWDPGADDDAPSEPAEDVDPAENDTEPETADAEPAGEMPTVAPSNPWDTPDTAQTYAATTVNEPIIAAGEDAVSKVELIPGGVKSAVESILAVADVPVSTREFASALIVSERAVDAALDELYMEYNGYTDSDGNSHEPRGFELRRINGGWRLYARKDFSPWVARFVTGGQGKKLTASVMETLAVIAYQQPATRGYVSQVRGVNVDAAFRTLKQRGLITETVPETGSGAAQYITTDTFLEKLGLNSLDELPKLAPFLPDINDIEIATENS</sequence>
<reference evidence="6 7" key="1">
    <citation type="submission" date="2020-09" db="EMBL/GenBank/DDBJ databases">
        <title>Investigation of environmental microbes.</title>
        <authorList>
            <person name="Ou Y."/>
            <person name="Kang Q."/>
        </authorList>
    </citation>
    <scope>NUCLEOTIDE SEQUENCE [LARGE SCALE GENOMIC DNA]</scope>
    <source>
        <strain evidence="6 7">KJZ-14</strain>
    </source>
</reference>
<dbReference type="InterPro" id="IPR005234">
    <property type="entry name" value="ScpB_csome_segregation"/>
</dbReference>
<protein>
    <submittedName>
        <fullName evidence="6">SMC-Scp complex subunit ScpB</fullName>
    </submittedName>
</protein>
<dbReference type="GO" id="GO:0051304">
    <property type="term" value="P:chromosome separation"/>
    <property type="evidence" value="ECO:0007669"/>
    <property type="project" value="InterPro"/>
</dbReference>
<dbReference type="SUPFAM" id="SSF46785">
    <property type="entry name" value="Winged helix' DNA-binding domain"/>
    <property type="match status" value="2"/>
</dbReference>
<dbReference type="GO" id="GO:0051301">
    <property type="term" value="P:cell division"/>
    <property type="evidence" value="ECO:0007669"/>
    <property type="project" value="UniProtKB-KW"/>
</dbReference>